<evidence type="ECO:0000313" key="4">
    <source>
        <dbReference type="EMBL" id="GFG58734.1"/>
    </source>
</evidence>
<dbReference type="GO" id="GO:0016853">
    <property type="term" value="F:isomerase activity"/>
    <property type="evidence" value="ECO:0007669"/>
    <property type="project" value="UniProtKB-ARBA"/>
</dbReference>
<sequence length="294" mass="31340">MRIFPVTQDDTEYLGVLVDGDTAVLLDRPAGPGSAVLALLSAGPDAIAAAARDVETARTDPRRVVPFSSLELGPVIPDPGKILCVGFNYNAHSAEMEVEPPAAPNVFPKFRNSLVGPRDAIELPEVSTEIDYEGELAIVIGRKCRNVAPEQALDYVAGYTIMNDVSARDLQFRTSQWTLGKAIDTFAPLGPVVTLTDEIPDPQQLQLTTRVNGRVVQDSSTSYMVFGVADIVSTISKSMTLECGDVIATGTPEGVGWKKTPPVFLRDSDVVEVAISGIGTLANPVRHPVSAVAR</sequence>
<dbReference type="PANTHER" id="PTHR42796:SF4">
    <property type="entry name" value="FUMARYLACETOACETATE HYDROLASE DOMAIN-CONTAINING PROTEIN 2A"/>
    <property type="match status" value="1"/>
</dbReference>
<dbReference type="PANTHER" id="PTHR42796">
    <property type="entry name" value="FUMARYLACETOACETATE HYDROLASE DOMAIN-CONTAINING PROTEIN 2A-RELATED"/>
    <property type="match status" value="1"/>
</dbReference>
<dbReference type="EMBL" id="BLKT01000003">
    <property type="protein sequence ID" value="GFG58734.1"/>
    <property type="molecule type" value="Genomic_DNA"/>
</dbReference>
<evidence type="ECO:0000313" key="5">
    <source>
        <dbReference type="Proteomes" id="UP000465241"/>
    </source>
</evidence>
<organism evidence="4 5">
    <name type="scientific">Mycolicibacterium murale</name>
    <dbReference type="NCBI Taxonomy" id="182220"/>
    <lineage>
        <taxon>Bacteria</taxon>
        <taxon>Bacillati</taxon>
        <taxon>Actinomycetota</taxon>
        <taxon>Actinomycetes</taxon>
        <taxon>Mycobacteriales</taxon>
        <taxon>Mycobacteriaceae</taxon>
        <taxon>Mycolicibacterium</taxon>
    </lineage>
</organism>
<evidence type="ECO:0000259" key="3">
    <source>
        <dbReference type="Pfam" id="PF01557"/>
    </source>
</evidence>
<keyword evidence="5" id="KW-1185">Reference proteome</keyword>
<dbReference type="Proteomes" id="UP000465241">
    <property type="component" value="Unassembled WGS sequence"/>
</dbReference>
<feature type="domain" description="Fumarylacetoacetase-like C-terminal" evidence="3">
    <location>
        <begin position="81"/>
        <end position="286"/>
    </location>
</feature>
<dbReference type="InterPro" id="IPR011234">
    <property type="entry name" value="Fumarylacetoacetase-like_C"/>
</dbReference>
<dbReference type="Pfam" id="PF01557">
    <property type="entry name" value="FAA_hydrolase"/>
    <property type="match status" value="1"/>
</dbReference>
<gene>
    <name evidence="4" type="ORF">MMUR_28700</name>
</gene>
<protein>
    <submittedName>
        <fullName evidence="4">5-oxopent-3-ene-1,2,5-tricarboxylate decarboxylase</fullName>
    </submittedName>
</protein>
<comment type="caution">
    <text evidence="4">The sequence shown here is derived from an EMBL/GenBank/DDBJ whole genome shotgun (WGS) entry which is preliminary data.</text>
</comment>
<dbReference type="GO" id="GO:0046872">
    <property type="term" value="F:metal ion binding"/>
    <property type="evidence" value="ECO:0007669"/>
    <property type="project" value="UniProtKB-KW"/>
</dbReference>
<comment type="similarity">
    <text evidence="1">Belongs to the FAH family.</text>
</comment>
<dbReference type="Gene3D" id="3.90.850.10">
    <property type="entry name" value="Fumarylacetoacetase-like, C-terminal domain"/>
    <property type="match status" value="1"/>
</dbReference>
<name>A0A7I9WM19_9MYCO</name>
<dbReference type="GO" id="GO:0019752">
    <property type="term" value="P:carboxylic acid metabolic process"/>
    <property type="evidence" value="ECO:0007669"/>
    <property type="project" value="UniProtKB-ARBA"/>
</dbReference>
<dbReference type="RefSeq" id="WP_193489484.1">
    <property type="nucleotide sequence ID" value="NZ_BAAAMC010000055.1"/>
</dbReference>
<keyword evidence="2" id="KW-0479">Metal-binding</keyword>
<dbReference type="FunFam" id="3.90.850.10:FF:000002">
    <property type="entry name" value="2-hydroxyhepta-2,4-diene-1,7-dioate isomerase"/>
    <property type="match status" value="1"/>
</dbReference>
<proteinExistence type="inferred from homology"/>
<accession>A0A7I9WM19</accession>
<evidence type="ECO:0000256" key="2">
    <source>
        <dbReference type="ARBA" id="ARBA00022723"/>
    </source>
</evidence>
<reference evidence="4 5" key="1">
    <citation type="journal article" date="2019" name="Emerg. Microbes Infect.">
        <title>Comprehensive subspecies identification of 175 nontuberculous mycobacteria species based on 7547 genomic profiles.</title>
        <authorList>
            <person name="Matsumoto Y."/>
            <person name="Kinjo T."/>
            <person name="Motooka D."/>
            <person name="Nabeya D."/>
            <person name="Jung N."/>
            <person name="Uechi K."/>
            <person name="Horii T."/>
            <person name="Iida T."/>
            <person name="Fujita J."/>
            <person name="Nakamura S."/>
        </authorList>
    </citation>
    <scope>NUCLEOTIDE SEQUENCE [LARGE SCALE GENOMIC DNA]</scope>
    <source>
        <strain evidence="4 5">JCM 13392</strain>
    </source>
</reference>
<dbReference type="AlphaFoldDB" id="A0A7I9WM19"/>
<dbReference type="InterPro" id="IPR051121">
    <property type="entry name" value="FAH"/>
</dbReference>
<dbReference type="SUPFAM" id="SSF56529">
    <property type="entry name" value="FAH"/>
    <property type="match status" value="1"/>
</dbReference>
<dbReference type="InterPro" id="IPR036663">
    <property type="entry name" value="Fumarylacetoacetase_C_sf"/>
</dbReference>
<evidence type="ECO:0000256" key="1">
    <source>
        <dbReference type="ARBA" id="ARBA00010211"/>
    </source>
</evidence>